<sequence>MKIKKNKIVFISVLATILLFIISYSILMLGDEKNTEELKQTTVPKLKEEKETYGSKLEAINDLKEERENNAPSPYDENLLDSLGYYDLDYVRKEKKRVVDSIVLANRISYNENRYESKTNALTNIDSTRVDADKKETLSAKEISLEHQLFFASEPAKGELSLAAETDAHIYAAVDGKQVVKKDYRLRMRLMRKAKIAGKIFPKNTPVFGFIKFQPNRAMVEINNIDHQPVELLAFDLQDGNEGIYVENSFQADASQEVLDDVVGDINIPTIPQVSGITKIFRQSNRNVKVTITNNYQLLLKPQL</sequence>
<evidence type="ECO:0000313" key="3">
    <source>
        <dbReference type="EMBL" id="PZW42715.1"/>
    </source>
</evidence>
<protein>
    <submittedName>
        <fullName evidence="3">Uncharacterized protein DUF3714</fullName>
    </submittedName>
</protein>
<evidence type="ECO:0000259" key="2">
    <source>
        <dbReference type="Pfam" id="PF12508"/>
    </source>
</evidence>
<comment type="caution">
    <text evidence="3">The sequence shown here is derived from an EMBL/GenBank/DDBJ whole genome shotgun (WGS) entry which is preliminary data.</text>
</comment>
<dbReference type="Proteomes" id="UP000249542">
    <property type="component" value="Unassembled WGS sequence"/>
</dbReference>
<organism evidence="3 4">
    <name type="scientific">Mesonia algae</name>
    <dbReference type="NCBI Taxonomy" id="213248"/>
    <lineage>
        <taxon>Bacteria</taxon>
        <taxon>Pseudomonadati</taxon>
        <taxon>Bacteroidota</taxon>
        <taxon>Flavobacteriia</taxon>
        <taxon>Flavobacteriales</taxon>
        <taxon>Flavobacteriaceae</taxon>
        <taxon>Mesonia</taxon>
    </lineage>
</organism>
<dbReference type="InterPro" id="IPR055407">
    <property type="entry name" value="TraM_C"/>
</dbReference>
<evidence type="ECO:0000313" key="4">
    <source>
        <dbReference type="Proteomes" id="UP000249542"/>
    </source>
</evidence>
<reference evidence="3 4" key="1">
    <citation type="submission" date="2018-06" db="EMBL/GenBank/DDBJ databases">
        <title>Genomic Encyclopedia of Archaeal and Bacterial Type Strains, Phase II (KMG-II): from individual species to whole genera.</title>
        <authorList>
            <person name="Goeker M."/>
        </authorList>
    </citation>
    <scope>NUCLEOTIDE SEQUENCE [LARGE SCALE GENOMIC DNA]</scope>
    <source>
        <strain evidence="3 4">DSM 15361</strain>
    </source>
</reference>
<proteinExistence type="predicted"/>
<keyword evidence="1" id="KW-1133">Transmembrane helix</keyword>
<gene>
    <name evidence="3" type="ORF">LX95_01032</name>
</gene>
<keyword evidence="1" id="KW-0812">Transmembrane</keyword>
<accession>A0A2W7ICF8</accession>
<feature type="transmembrane region" description="Helical" evidence="1">
    <location>
        <begin position="7"/>
        <end position="30"/>
    </location>
</feature>
<dbReference type="EMBL" id="QKYV01000002">
    <property type="protein sequence ID" value="PZW42715.1"/>
    <property type="molecule type" value="Genomic_DNA"/>
</dbReference>
<dbReference type="AlphaFoldDB" id="A0A2W7ICF8"/>
<dbReference type="Pfam" id="PF12508">
    <property type="entry name" value="Transposon_TraM"/>
    <property type="match status" value="1"/>
</dbReference>
<name>A0A2W7ICF8_9FLAO</name>
<dbReference type="RefSeq" id="WP_111540359.1">
    <property type="nucleotide sequence ID" value="NZ_QKYV01000002.1"/>
</dbReference>
<feature type="domain" description="Conjugative transposon TraM C-terminal" evidence="2">
    <location>
        <begin position="170"/>
        <end position="301"/>
    </location>
</feature>
<keyword evidence="1" id="KW-0472">Membrane</keyword>
<keyword evidence="4" id="KW-1185">Reference proteome</keyword>
<evidence type="ECO:0000256" key="1">
    <source>
        <dbReference type="SAM" id="Phobius"/>
    </source>
</evidence>